<sequence length="231" mass="24996">MLGAIGYTMQSTFYFSSLKYIPASLVILIVYTHPTIIAIISCFLDHEPLAKNITLSQFFSFIGLALMLGTTLGKINTLGVLFAAGASVVYAGYVILSNKILKQVPPIIATAFICLFISLGLFVAGLSSKSLNFGFQGTAWPWIIGLVIVSTICAMLTFFQGLEILGPTKATVLSTAEPVFGVIIAMILFSDRLTKIQFFGAFGVIVDAIIAVYARDNIKEQQNRLTEGRDC</sequence>
<feature type="transmembrane region" description="Helical" evidence="2">
    <location>
        <begin position="108"/>
        <end position="127"/>
    </location>
</feature>
<name>A0ABT1Y7T3_9FIRM</name>
<dbReference type="Pfam" id="PF00892">
    <property type="entry name" value="EamA"/>
    <property type="match status" value="2"/>
</dbReference>
<reference evidence="4 5" key="1">
    <citation type="submission" date="2022-08" db="EMBL/GenBank/DDBJ databases">
        <title>Proteogenomics of the novel Dehalobacterium formicoaceticum strain EZ94 highlights a key role of methyltransferases during anaerobic dichloromethane degradation.</title>
        <authorList>
            <person name="Wasmund K."/>
        </authorList>
    </citation>
    <scope>NUCLEOTIDE SEQUENCE [LARGE SCALE GENOMIC DNA]</scope>
    <source>
        <strain evidence="4 5">EZ94</strain>
    </source>
</reference>
<feature type="domain" description="EamA" evidence="3">
    <location>
        <begin position="78"/>
        <end position="209"/>
    </location>
</feature>
<accession>A0ABT1Y7T3</accession>
<keyword evidence="2" id="KW-0472">Membrane</keyword>
<proteinExistence type="inferred from homology"/>
<keyword evidence="2" id="KW-1133">Transmembrane helix</keyword>
<dbReference type="PANTHER" id="PTHR22911">
    <property type="entry name" value="ACYL-MALONYL CONDENSING ENZYME-RELATED"/>
    <property type="match status" value="1"/>
</dbReference>
<protein>
    <submittedName>
        <fullName evidence="4">DMT family transporter</fullName>
    </submittedName>
</protein>
<dbReference type="InterPro" id="IPR000620">
    <property type="entry name" value="EamA_dom"/>
</dbReference>
<feature type="domain" description="EamA" evidence="3">
    <location>
        <begin position="2"/>
        <end position="68"/>
    </location>
</feature>
<evidence type="ECO:0000256" key="1">
    <source>
        <dbReference type="ARBA" id="ARBA00007362"/>
    </source>
</evidence>
<feature type="transmembrane region" description="Helical" evidence="2">
    <location>
        <begin position="20"/>
        <end position="43"/>
    </location>
</feature>
<dbReference type="Proteomes" id="UP001524944">
    <property type="component" value="Unassembled WGS sequence"/>
</dbReference>
<keyword evidence="2" id="KW-0812">Transmembrane</keyword>
<feature type="transmembrane region" description="Helical" evidence="2">
    <location>
        <begin position="55"/>
        <end position="72"/>
    </location>
</feature>
<dbReference type="InterPro" id="IPR037185">
    <property type="entry name" value="EmrE-like"/>
</dbReference>
<feature type="transmembrane region" description="Helical" evidence="2">
    <location>
        <begin position="196"/>
        <end position="214"/>
    </location>
</feature>
<keyword evidence="5" id="KW-1185">Reference proteome</keyword>
<dbReference type="EMBL" id="JANPWE010000008">
    <property type="protein sequence ID" value="MCR6546556.1"/>
    <property type="molecule type" value="Genomic_DNA"/>
</dbReference>
<organism evidence="4 5">
    <name type="scientific">Dehalobacterium formicoaceticum</name>
    <dbReference type="NCBI Taxonomy" id="51515"/>
    <lineage>
        <taxon>Bacteria</taxon>
        <taxon>Bacillati</taxon>
        <taxon>Bacillota</taxon>
        <taxon>Clostridia</taxon>
        <taxon>Eubacteriales</taxon>
        <taxon>Peptococcaceae</taxon>
        <taxon>Dehalobacterium</taxon>
    </lineage>
</organism>
<feature type="transmembrane region" description="Helical" evidence="2">
    <location>
        <begin position="171"/>
        <end position="190"/>
    </location>
</feature>
<evidence type="ECO:0000313" key="4">
    <source>
        <dbReference type="EMBL" id="MCR6546556.1"/>
    </source>
</evidence>
<gene>
    <name evidence="4" type="ORF">NVS47_13725</name>
</gene>
<evidence type="ECO:0000256" key="2">
    <source>
        <dbReference type="SAM" id="Phobius"/>
    </source>
</evidence>
<dbReference type="SUPFAM" id="SSF103481">
    <property type="entry name" value="Multidrug resistance efflux transporter EmrE"/>
    <property type="match status" value="2"/>
</dbReference>
<dbReference type="PANTHER" id="PTHR22911:SF137">
    <property type="entry name" value="SOLUTE CARRIER FAMILY 35 MEMBER G2-RELATED"/>
    <property type="match status" value="1"/>
</dbReference>
<evidence type="ECO:0000313" key="5">
    <source>
        <dbReference type="Proteomes" id="UP001524944"/>
    </source>
</evidence>
<evidence type="ECO:0000259" key="3">
    <source>
        <dbReference type="Pfam" id="PF00892"/>
    </source>
</evidence>
<comment type="similarity">
    <text evidence="1">Belongs to the EamA transporter family.</text>
</comment>
<feature type="transmembrane region" description="Helical" evidence="2">
    <location>
        <begin position="78"/>
        <end position="96"/>
    </location>
</feature>
<feature type="transmembrane region" description="Helical" evidence="2">
    <location>
        <begin position="139"/>
        <end position="159"/>
    </location>
</feature>
<comment type="caution">
    <text evidence="4">The sequence shown here is derived from an EMBL/GenBank/DDBJ whole genome shotgun (WGS) entry which is preliminary data.</text>
</comment>